<protein>
    <recommendedName>
        <fullName evidence="2">Rho termination factor-like N-terminal domain-containing protein</fullName>
    </recommendedName>
</protein>
<evidence type="ECO:0000313" key="3">
    <source>
        <dbReference type="EMBL" id="NNJ27565.1"/>
    </source>
</evidence>
<organism evidence="3 4">
    <name type="scientific">Alienimonas chondri</name>
    <dbReference type="NCBI Taxonomy" id="2681879"/>
    <lineage>
        <taxon>Bacteria</taxon>
        <taxon>Pseudomonadati</taxon>
        <taxon>Planctomycetota</taxon>
        <taxon>Planctomycetia</taxon>
        <taxon>Planctomycetales</taxon>
        <taxon>Planctomycetaceae</taxon>
        <taxon>Alienimonas</taxon>
    </lineage>
</organism>
<evidence type="ECO:0000313" key="4">
    <source>
        <dbReference type="Proteomes" id="UP000609651"/>
    </source>
</evidence>
<keyword evidence="4" id="KW-1185">Reference proteome</keyword>
<dbReference type="InterPro" id="IPR011112">
    <property type="entry name" value="Rho-like_N"/>
</dbReference>
<dbReference type="Proteomes" id="UP000609651">
    <property type="component" value="Unassembled WGS sequence"/>
</dbReference>
<evidence type="ECO:0000256" key="1">
    <source>
        <dbReference type="SAM" id="MobiDB-lite"/>
    </source>
</evidence>
<dbReference type="InterPro" id="IPR036269">
    <property type="entry name" value="Rho_N_sf"/>
</dbReference>
<comment type="caution">
    <text evidence="3">The sequence shown here is derived from an EMBL/GenBank/DDBJ whole genome shotgun (WGS) entry which is preliminary data.</text>
</comment>
<proteinExistence type="predicted"/>
<evidence type="ECO:0000259" key="2">
    <source>
        <dbReference type="Pfam" id="PF07498"/>
    </source>
</evidence>
<feature type="compositionally biased region" description="Polar residues" evidence="1">
    <location>
        <begin position="51"/>
        <end position="62"/>
    </location>
</feature>
<sequence length="99" mass="11365">MPPAWTDKDERMYDHIKQSELDDGTSEDRAEEIAGRTVNKQRRSEGRTPNKKTQGTGNPNTSLEDRTKDELYNRATELNIDGRSKMTKDELVAAIRDRN</sequence>
<dbReference type="SUPFAM" id="SSF68912">
    <property type="entry name" value="Rho N-terminal domain-like"/>
    <property type="match status" value="1"/>
</dbReference>
<accession>A0ABX1VHK1</accession>
<gene>
    <name evidence="3" type="ORF">LzC2_36700</name>
</gene>
<name>A0ABX1VHK1_9PLAN</name>
<feature type="compositionally biased region" description="Basic and acidic residues" evidence="1">
    <location>
        <begin position="1"/>
        <end position="34"/>
    </location>
</feature>
<feature type="region of interest" description="Disordered" evidence="1">
    <location>
        <begin position="1"/>
        <end position="70"/>
    </location>
</feature>
<feature type="domain" description="Rho termination factor-like N-terminal" evidence="2">
    <location>
        <begin position="63"/>
        <end position="97"/>
    </location>
</feature>
<dbReference type="RefSeq" id="WP_171189475.1">
    <property type="nucleotide sequence ID" value="NZ_WTPX01000168.1"/>
</dbReference>
<reference evidence="3 4" key="1">
    <citation type="journal article" date="2020" name="Syst. Appl. Microbiol.">
        <title>Alienimonas chondri sp. nov., a novel planctomycete isolated from the biofilm of the red alga Chondrus crispus.</title>
        <authorList>
            <person name="Vitorino I."/>
            <person name="Albuquerque L."/>
            <person name="Wiegand S."/>
            <person name="Kallscheuer N."/>
            <person name="da Costa M.S."/>
            <person name="Lobo-da-Cunha A."/>
            <person name="Jogler C."/>
            <person name="Lage O.M."/>
        </authorList>
    </citation>
    <scope>NUCLEOTIDE SEQUENCE [LARGE SCALE GENOMIC DNA]</scope>
    <source>
        <strain evidence="3 4">LzC2</strain>
    </source>
</reference>
<dbReference type="Pfam" id="PF07498">
    <property type="entry name" value="Rho_N"/>
    <property type="match status" value="1"/>
</dbReference>
<dbReference type="EMBL" id="WTPX01000168">
    <property type="protein sequence ID" value="NNJ27565.1"/>
    <property type="molecule type" value="Genomic_DNA"/>
</dbReference>